<dbReference type="STRING" id="1035707.SAMN05216552_1003247"/>
<name>A0A1I7GDF9_9BURK</name>
<dbReference type="EMBL" id="FPBO01000003">
    <property type="protein sequence ID" value="SFU46453.1"/>
    <property type="molecule type" value="Genomic_DNA"/>
</dbReference>
<keyword evidence="2" id="KW-0732">Signal</keyword>
<dbReference type="RefSeq" id="WP_229489074.1">
    <property type="nucleotide sequence ID" value="NZ_FPBO01000003.1"/>
</dbReference>
<evidence type="ECO:0000313" key="4">
    <source>
        <dbReference type="Proteomes" id="UP000199391"/>
    </source>
</evidence>
<gene>
    <name evidence="3" type="ORF">SAMN05216552_1003247</name>
</gene>
<feature type="chain" id="PRO_5011630956" description="Periplasmic heavy metal sensor" evidence="2">
    <location>
        <begin position="29"/>
        <end position="186"/>
    </location>
</feature>
<proteinExistence type="predicted"/>
<evidence type="ECO:0000256" key="2">
    <source>
        <dbReference type="SAM" id="SignalP"/>
    </source>
</evidence>
<feature type="region of interest" description="Disordered" evidence="1">
    <location>
        <begin position="144"/>
        <end position="186"/>
    </location>
</feature>
<evidence type="ECO:0008006" key="5">
    <source>
        <dbReference type="Google" id="ProtNLM"/>
    </source>
</evidence>
<dbReference type="Proteomes" id="UP000199391">
    <property type="component" value="Unassembled WGS sequence"/>
</dbReference>
<evidence type="ECO:0000313" key="3">
    <source>
        <dbReference type="EMBL" id="SFU46453.1"/>
    </source>
</evidence>
<feature type="signal peptide" evidence="2">
    <location>
        <begin position="1"/>
        <end position="28"/>
    </location>
</feature>
<keyword evidence="4" id="KW-1185">Reference proteome</keyword>
<evidence type="ECO:0000256" key="1">
    <source>
        <dbReference type="SAM" id="MobiDB-lite"/>
    </source>
</evidence>
<organism evidence="3 4">
    <name type="scientific">Pseudoduganella namucuonensis</name>
    <dbReference type="NCBI Taxonomy" id="1035707"/>
    <lineage>
        <taxon>Bacteria</taxon>
        <taxon>Pseudomonadati</taxon>
        <taxon>Pseudomonadota</taxon>
        <taxon>Betaproteobacteria</taxon>
        <taxon>Burkholderiales</taxon>
        <taxon>Oxalobacteraceae</taxon>
        <taxon>Telluria group</taxon>
        <taxon>Pseudoduganella</taxon>
    </lineage>
</organism>
<dbReference type="AlphaFoldDB" id="A0A1I7GDF9"/>
<feature type="compositionally biased region" description="Gly residues" evidence="1">
    <location>
        <begin position="169"/>
        <end position="186"/>
    </location>
</feature>
<reference evidence="4" key="1">
    <citation type="submission" date="2016-10" db="EMBL/GenBank/DDBJ databases">
        <authorList>
            <person name="Varghese N."/>
            <person name="Submissions S."/>
        </authorList>
    </citation>
    <scope>NUCLEOTIDE SEQUENCE [LARGE SCALE GENOMIC DNA]</scope>
    <source>
        <strain evidence="4">CGMCC 1.11014</strain>
    </source>
</reference>
<protein>
    <recommendedName>
        <fullName evidence="5">Periplasmic heavy metal sensor</fullName>
    </recommendedName>
</protein>
<sequence length="186" mass="19880">MIAPVMLKRLRGAAFLLALAGAGAPVFATPVMDMRAEDLLVMAADFRKELNLNANQGTLWQQTESRTRALLRERQSRRERMQAASRAALDGKEVELRELAGGVEAEAAASAAEERQLREWWLTVNDALNETQRKQVAVFLAEQMQRVPDGGGRGGERPREGGEGHGGRKGGAGGHGGGQGGPARGG</sequence>
<feature type="compositionally biased region" description="Basic and acidic residues" evidence="1">
    <location>
        <begin position="154"/>
        <end position="166"/>
    </location>
</feature>
<accession>A0A1I7GDF9</accession>